<dbReference type="Proteomes" id="UP000054270">
    <property type="component" value="Unassembled WGS sequence"/>
</dbReference>
<keyword evidence="3" id="KW-1185">Reference proteome</keyword>
<name>A0A0D2L8D3_HYPSF</name>
<dbReference type="AlphaFoldDB" id="A0A0D2L8D3"/>
<gene>
    <name evidence="2" type="ORF">HYPSUDRAFT_39939</name>
</gene>
<proteinExistence type="predicted"/>
<evidence type="ECO:0000313" key="3">
    <source>
        <dbReference type="Proteomes" id="UP000054270"/>
    </source>
</evidence>
<reference evidence="3" key="1">
    <citation type="submission" date="2014-04" db="EMBL/GenBank/DDBJ databases">
        <title>Evolutionary Origins and Diversification of the Mycorrhizal Mutualists.</title>
        <authorList>
            <consortium name="DOE Joint Genome Institute"/>
            <consortium name="Mycorrhizal Genomics Consortium"/>
            <person name="Kohler A."/>
            <person name="Kuo A."/>
            <person name="Nagy L.G."/>
            <person name="Floudas D."/>
            <person name="Copeland A."/>
            <person name="Barry K.W."/>
            <person name="Cichocki N."/>
            <person name="Veneault-Fourrey C."/>
            <person name="LaButti K."/>
            <person name="Lindquist E.A."/>
            <person name="Lipzen A."/>
            <person name="Lundell T."/>
            <person name="Morin E."/>
            <person name="Murat C."/>
            <person name="Riley R."/>
            <person name="Ohm R."/>
            <person name="Sun H."/>
            <person name="Tunlid A."/>
            <person name="Henrissat B."/>
            <person name="Grigoriev I.V."/>
            <person name="Hibbett D.S."/>
            <person name="Martin F."/>
        </authorList>
    </citation>
    <scope>NUCLEOTIDE SEQUENCE [LARGE SCALE GENOMIC DNA]</scope>
    <source>
        <strain evidence="3">FD-334 SS-4</strain>
    </source>
</reference>
<dbReference type="EMBL" id="KN817543">
    <property type="protein sequence ID" value="KJA23477.1"/>
    <property type="molecule type" value="Genomic_DNA"/>
</dbReference>
<evidence type="ECO:0000256" key="1">
    <source>
        <dbReference type="SAM" id="MobiDB-lite"/>
    </source>
</evidence>
<organism evidence="2 3">
    <name type="scientific">Hypholoma sublateritium (strain FD-334 SS-4)</name>
    <dbReference type="NCBI Taxonomy" id="945553"/>
    <lineage>
        <taxon>Eukaryota</taxon>
        <taxon>Fungi</taxon>
        <taxon>Dikarya</taxon>
        <taxon>Basidiomycota</taxon>
        <taxon>Agaricomycotina</taxon>
        <taxon>Agaricomycetes</taxon>
        <taxon>Agaricomycetidae</taxon>
        <taxon>Agaricales</taxon>
        <taxon>Agaricineae</taxon>
        <taxon>Strophariaceae</taxon>
        <taxon>Hypholoma</taxon>
    </lineage>
</organism>
<feature type="region of interest" description="Disordered" evidence="1">
    <location>
        <begin position="1"/>
        <end position="25"/>
    </location>
</feature>
<accession>A0A0D2L8D3</accession>
<evidence type="ECO:0000313" key="2">
    <source>
        <dbReference type="EMBL" id="KJA23477.1"/>
    </source>
</evidence>
<feature type="compositionally biased region" description="Basic residues" evidence="1">
    <location>
        <begin position="1"/>
        <end position="10"/>
    </location>
</feature>
<protein>
    <submittedName>
        <fullName evidence="2">Uncharacterized protein</fullName>
    </submittedName>
</protein>
<sequence length="85" mass="10402">MKLRGHRRVAATHPRAIQLPTSTRTPRQRDRFFECCQWIYVGGLQKQKGESRNRRRWEGRYYETDRLYSVLSVLTWYLTRTDHFI</sequence>